<name>A0A8S2AZ38_ARAAE</name>
<evidence type="ECO:0000313" key="1">
    <source>
        <dbReference type="EMBL" id="CAE6204173.1"/>
    </source>
</evidence>
<reference evidence="1" key="1">
    <citation type="submission" date="2021-01" db="EMBL/GenBank/DDBJ databases">
        <authorList>
            <person name="Bezrukov I."/>
        </authorList>
    </citation>
    <scope>NUCLEOTIDE SEQUENCE</scope>
</reference>
<organism evidence="1 2">
    <name type="scientific">Arabidopsis arenosa</name>
    <name type="common">Sand rock-cress</name>
    <name type="synonym">Cardaminopsis arenosa</name>
    <dbReference type="NCBI Taxonomy" id="38785"/>
    <lineage>
        <taxon>Eukaryota</taxon>
        <taxon>Viridiplantae</taxon>
        <taxon>Streptophyta</taxon>
        <taxon>Embryophyta</taxon>
        <taxon>Tracheophyta</taxon>
        <taxon>Spermatophyta</taxon>
        <taxon>Magnoliopsida</taxon>
        <taxon>eudicotyledons</taxon>
        <taxon>Gunneridae</taxon>
        <taxon>Pentapetalae</taxon>
        <taxon>rosids</taxon>
        <taxon>malvids</taxon>
        <taxon>Brassicales</taxon>
        <taxon>Brassicaceae</taxon>
        <taxon>Camelineae</taxon>
        <taxon>Arabidopsis</taxon>
    </lineage>
</organism>
<sequence length="98" mass="10878">MTYAPRKILAIQDNGDSPPRSILFEQENNGKPKMTLKDADLTYGDDSLVDLDVIGHCDPAPRQDFSCLESVAVTSKKGSQRNDVALLGTRKNKDEWKV</sequence>
<dbReference type="EMBL" id="LR999457">
    <property type="protein sequence ID" value="CAE6204173.1"/>
    <property type="molecule type" value="Genomic_DNA"/>
</dbReference>
<protein>
    <submittedName>
        <fullName evidence="1">Uncharacterized protein</fullName>
    </submittedName>
</protein>
<dbReference type="AlphaFoldDB" id="A0A8S2AZ38"/>
<accession>A0A8S2AZ38</accession>
<keyword evidence="2" id="KW-1185">Reference proteome</keyword>
<gene>
    <name evidence="1" type="ORF">AARE701A_LOCUS20038</name>
</gene>
<dbReference type="Proteomes" id="UP000682877">
    <property type="component" value="Chromosome 7"/>
</dbReference>
<evidence type="ECO:0000313" key="2">
    <source>
        <dbReference type="Proteomes" id="UP000682877"/>
    </source>
</evidence>
<proteinExistence type="predicted"/>